<reference evidence="10 11" key="1">
    <citation type="journal article" date="2016" name="Nat. Commun.">
        <title>Thousands of microbial genomes shed light on interconnected biogeochemical processes in an aquifer system.</title>
        <authorList>
            <person name="Anantharaman K."/>
            <person name="Brown C.T."/>
            <person name="Hug L.A."/>
            <person name="Sharon I."/>
            <person name="Castelle C.J."/>
            <person name="Probst A.J."/>
            <person name="Thomas B.C."/>
            <person name="Singh A."/>
            <person name="Wilkins M.J."/>
            <person name="Karaoz U."/>
            <person name="Brodie E.L."/>
            <person name="Williams K.H."/>
            <person name="Hubbard S.S."/>
            <person name="Banfield J.F."/>
        </authorList>
    </citation>
    <scope>NUCLEOTIDE SEQUENCE [LARGE SCALE GENOMIC DNA]</scope>
</reference>
<keyword evidence="7" id="KW-0963">Cytoplasm</keyword>
<dbReference type="Proteomes" id="UP000176300">
    <property type="component" value="Unassembled WGS sequence"/>
</dbReference>
<comment type="catalytic activity">
    <reaction evidence="7 8">
        <text>an N-acyl-L-alpha-aminoacyl-tRNA + H2O = an N-acyl-L-amino acid + a tRNA + H(+)</text>
        <dbReference type="Rhea" id="RHEA:54448"/>
        <dbReference type="Rhea" id="RHEA-COMP:10123"/>
        <dbReference type="Rhea" id="RHEA-COMP:13883"/>
        <dbReference type="ChEBI" id="CHEBI:15377"/>
        <dbReference type="ChEBI" id="CHEBI:15378"/>
        <dbReference type="ChEBI" id="CHEBI:59874"/>
        <dbReference type="ChEBI" id="CHEBI:78442"/>
        <dbReference type="ChEBI" id="CHEBI:138191"/>
        <dbReference type="EC" id="3.1.1.29"/>
    </reaction>
</comment>
<dbReference type="Pfam" id="PF01195">
    <property type="entry name" value="Pept_tRNA_hydro"/>
    <property type="match status" value="1"/>
</dbReference>
<sequence>MKLVVGLGNPGKKYEKTRHNVGFMVLDCLKKDLEKYGAKSWELSKKFNAEICGCVINGEKIILARPMTYMNQSGQAVQLIAHFYKITSRDIIVVHDDKDLPLGQIKSQLDRGPAGHNGVKSIMEYIKSQNFHRVRVGIASANEKKMKNISKFVLDKFGLFEKRTLEKTLVSAKEEVLRLL</sequence>
<comment type="subunit">
    <text evidence="7">Monomer.</text>
</comment>
<dbReference type="HAMAP" id="MF_00083">
    <property type="entry name" value="Pept_tRNA_hydro_bact"/>
    <property type="match status" value="1"/>
</dbReference>
<evidence type="ECO:0000256" key="3">
    <source>
        <dbReference type="ARBA" id="ARBA00022801"/>
    </source>
</evidence>
<evidence type="ECO:0000256" key="8">
    <source>
        <dbReference type="RuleBase" id="RU000673"/>
    </source>
</evidence>
<evidence type="ECO:0000256" key="4">
    <source>
        <dbReference type="ARBA" id="ARBA00022884"/>
    </source>
</evidence>
<dbReference type="NCBIfam" id="TIGR00447">
    <property type="entry name" value="pth"/>
    <property type="match status" value="1"/>
</dbReference>
<comment type="similarity">
    <text evidence="5 7 9">Belongs to the PTH family.</text>
</comment>
<organism evidence="10 11">
    <name type="scientific">Candidatus Magasanikbacteria bacterium RIFOXYB1_FULL_40_15</name>
    <dbReference type="NCBI Taxonomy" id="1798697"/>
    <lineage>
        <taxon>Bacteria</taxon>
        <taxon>Candidatus Magasanikiibacteriota</taxon>
    </lineage>
</organism>
<name>A0A1F6NHF2_9BACT</name>
<keyword evidence="3 7" id="KW-0378">Hydrolase</keyword>
<evidence type="ECO:0000313" key="10">
    <source>
        <dbReference type="EMBL" id="OGH83252.1"/>
    </source>
</evidence>
<dbReference type="STRING" id="1798697.A2373_01715"/>
<dbReference type="PROSITE" id="PS01196">
    <property type="entry name" value="PEPT_TRNA_HYDROL_2"/>
    <property type="match status" value="1"/>
</dbReference>
<dbReference type="PANTHER" id="PTHR17224">
    <property type="entry name" value="PEPTIDYL-TRNA HYDROLASE"/>
    <property type="match status" value="1"/>
</dbReference>
<feature type="binding site" evidence="7">
    <location>
        <position position="69"/>
    </location>
    <ligand>
        <name>tRNA</name>
        <dbReference type="ChEBI" id="CHEBI:17843"/>
    </ligand>
</feature>
<comment type="subcellular location">
    <subcellularLocation>
        <location evidence="7">Cytoplasm</location>
    </subcellularLocation>
</comment>
<feature type="binding site" evidence="7">
    <location>
        <position position="117"/>
    </location>
    <ligand>
        <name>tRNA</name>
        <dbReference type="ChEBI" id="CHEBI:17843"/>
    </ligand>
</feature>
<keyword evidence="2 7" id="KW-0820">tRNA-binding</keyword>
<evidence type="ECO:0000256" key="2">
    <source>
        <dbReference type="ARBA" id="ARBA00022555"/>
    </source>
</evidence>
<gene>
    <name evidence="7" type="primary">pth</name>
    <name evidence="10" type="ORF">A2373_01715</name>
</gene>
<feature type="site" description="Stabilizes the basic form of H active site to accept a proton" evidence="7">
    <location>
        <position position="96"/>
    </location>
</feature>
<evidence type="ECO:0000256" key="7">
    <source>
        <dbReference type="HAMAP-Rule" id="MF_00083"/>
    </source>
</evidence>
<comment type="function">
    <text evidence="7">Hydrolyzes ribosome-free peptidyl-tRNAs (with 1 or more amino acids incorporated), which drop off the ribosome during protein synthesis, or as a result of ribosome stalling.</text>
</comment>
<dbReference type="GO" id="GO:0000049">
    <property type="term" value="F:tRNA binding"/>
    <property type="evidence" value="ECO:0007669"/>
    <property type="project" value="UniProtKB-UniRule"/>
</dbReference>
<dbReference type="InterPro" id="IPR018171">
    <property type="entry name" value="Pept_tRNA_hydro_CS"/>
</dbReference>
<dbReference type="GO" id="GO:0005737">
    <property type="term" value="C:cytoplasm"/>
    <property type="evidence" value="ECO:0007669"/>
    <property type="project" value="UniProtKB-SubCell"/>
</dbReference>
<dbReference type="EC" id="3.1.1.29" evidence="1 7"/>
<feature type="active site" description="Proton acceptor" evidence="7">
    <location>
        <position position="19"/>
    </location>
</feature>
<dbReference type="AlphaFoldDB" id="A0A1F6NHF2"/>
<dbReference type="PROSITE" id="PS01195">
    <property type="entry name" value="PEPT_TRNA_HYDROL_1"/>
    <property type="match status" value="1"/>
</dbReference>
<dbReference type="GO" id="GO:0006515">
    <property type="term" value="P:protein quality control for misfolded or incompletely synthesized proteins"/>
    <property type="evidence" value="ECO:0007669"/>
    <property type="project" value="UniProtKB-UniRule"/>
</dbReference>
<dbReference type="FunFam" id="3.40.50.1470:FF:000001">
    <property type="entry name" value="Peptidyl-tRNA hydrolase"/>
    <property type="match status" value="1"/>
</dbReference>
<evidence type="ECO:0000256" key="5">
    <source>
        <dbReference type="ARBA" id="ARBA00038063"/>
    </source>
</evidence>
<dbReference type="InterPro" id="IPR001328">
    <property type="entry name" value="Pept_tRNA_hydro"/>
</dbReference>
<evidence type="ECO:0000313" key="11">
    <source>
        <dbReference type="Proteomes" id="UP000176300"/>
    </source>
</evidence>
<dbReference type="SUPFAM" id="SSF53178">
    <property type="entry name" value="Peptidyl-tRNA hydrolase-like"/>
    <property type="match status" value="1"/>
</dbReference>
<feature type="binding site" evidence="7">
    <location>
        <position position="14"/>
    </location>
    <ligand>
        <name>tRNA</name>
        <dbReference type="ChEBI" id="CHEBI:17843"/>
    </ligand>
</feature>
<dbReference type="GO" id="GO:0072344">
    <property type="term" value="P:rescue of stalled ribosome"/>
    <property type="evidence" value="ECO:0007669"/>
    <property type="project" value="UniProtKB-UniRule"/>
</dbReference>
<dbReference type="Gene3D" id="3.40.50.1470">
    <property type="entry name" value="Peptidyl-tRNA hydrolase"/>
    <property type="match status" value="1"/>
</dbReference>
<comment type="function">
    <text evidence="7">Catalyzes the release of premature peptidyl moieties from peptidyl-tRNA molecules trapped in stalled 50S ribosomal subunits, and thus maintains levels of free tRNAs and 50S ribosomes.</text>
</comment>
<evidence type="ECO:0000256" key="6">
    <source>
        <dbReference type="ARBA" id="ARBA00050038"/>
    </source>
</evidence>
<accession>A0A1F6NHF2</accession>
<feature type="binding site" evidence="7">
    <location>
        <position position="71"/>
    </location>
    <ligand>
        <name>tRNA</name>
        <dbReference type="ChEBI" id="CHEBI:17843"/>
    </ligand>
</feature>
<evidence type="ECO:0000256" key="9">
    <source>
        <dbReference type="RuleBase" id="RU004320"/>
    </source>
</evidence>
<keyword evidence="4 7" id="KW-0694">RNA-binding</keyword>
<proteinExistence type="inferred from homology"/>
<dbReference type="InterPro" id="IPR036416">
    <property type="entry name" value="Pept_tRNA_hydro_sf"/>
</dbReference>
<evidence type="ECO:0000256" key="1">
    <source>
        <dbReference type="ARBA" id="ARBA00013260"/>
    </source>
</evidence>
<feature type="site" description="Discriminates between blocked and unblocked aminoacyl-tRNA" evidence="7">
    <location>
        <position position="9"/>
    </location>
</feature>
<dbReference type="GO" id="GO:0004045">
    <property type="term" value="F:peptidyl-tRNA hydrolase activity"/>
    <property type="evidence" value="ECO:0007669"/>
    <property type="project" value="UniProtKB-UniRule"/>
</dbReference>
<protein>
    <recommendedName>
        <fullName evidence="6 7">Peptidyl-tRNA hydrolase</fullName>
        <shortName evidence="7">Pth</shortName>
        <ecNumber evidence="1 7">3.1.1.29</ecNumber>
    </recommendedName>
</protein>
<dbReference type="CDD" id="cd00462">
    <property type="entry name" value="PTH"/>
    <property type="match status" value="1"/>
</dbReference>
<dbReference type="PANTHER" id="PTHR17224:SF1">
    <property type="entry name" value="PEPTIDYL-TRNA HYDROLASE"/>
    <property type="match status" value="1"/>
</dbReference>
<comment type="caution">
    <text evidence="10">The sequence shown here is derived from an EMBL/GenBank/DDBJ whole genome shotgun (WGS) entry which is preliminary data.</text>
</comment>
<dbReference type="EMBL" id="MFQS01000017">
    <property type="protein sequence ID" value="OGH83252.1"/>
    <property type="molecule type" value="Genomic_DNA"/>
</dbReference>